<dbReference type="Gene3D" id="6.10.250.660">
    <property type="match status" value="1"/>
</dbReference>
<dbReference type="Pfam" id="PF05103">
    <property type="entry name" value="DivIVA"/>
    <property type="match status" value="1"/>
</dbReference>
<keyword evidence="5 7" id="KW-0175">Coiled coil</keyword>
<protein>
    <recommendedName>
        <fullName evidence="9">Cell division initiation protein DivIVA</fullName>
    </recommendedName>
</protein>
<dbReference type="GO" id="GO:0051301">
    <property type="term" value="P:cell division"/>
    <property type="evidence" value="ECO:0007669"/>
    <property type="project" value="UniProtKB-KW"/>
</dbReference>
<reference evidence="8" key="1">
    <citation type="submission" date="2018-06" db="EMBL/GenBank/DDBJ databases">
        <authorList>
            <person name="Zhirakovskaya E."/>
        </authorList>
    </citation>
    <scope>NUCLEOTIDE SEQUENCE</scope>
</reference>
<evidence type="ECO:0000256" key="4">
    <source>
        <dbReference type="ARBA" id="ARBA00022618"/>
    </source>
</evidence>
<gene>
    <name evidence="8" type="ORF">MNBD_ACTINO01-1372</name>
</gene>
<evidence type="ECO:0000256" key="2">
    <source>
        <dbReference type="ARBA" id="ARBA00009008"/>
    </source>
</evidence>
<proteinExistence type="inferred from homology"/>
<feature type="coiled-coil region" evidence="7">
    <location>
        <begin position="36"/>
        <end position="77"/>
    </location>
</feature>
<comment type="subcellular location">
    <subcellularLocation>
        <location evidence="1">Cytoplasm</location>
    </subcellularLocation>
</comment>
<accession>A0A3B0SBR2</accession>
<organism evidence="8">
    <name type="scientific">hydrothermal vent metagenome</name>
    <dbReference type="NCBI Taxonomy" id="652676"/>
    <lineage>
        <taxon>unclassified sequences</taxon>
        <taxon>metagenomes</taxon>
        <taxon>ecological metagenomes</taxon>
    </lineage>
</organism>
<comment type="similarity">
    <text evidence="2">Belongs to the DivIVA family.</text>
</comment>
<name>A0A3B0SBR2_9ZZZZ</name>
<keyword evidence="6" id="KW-0131">Cell cycle</keyword>
<dbReference type="AlphaFoldDB" id="A0A3B0SBR2"/>
<dbReference type="InterPro" id="IPR007793">
    <property type="entry name" value="DivIVA_fam"/>
</dbReference>
<dbReference type="NCBIfam" id="TIGR03544">
    <property type="entry name" value="DivI1A_domain"/>
    <property type="match status" value="1"/>
</dbReference>
<dbReference type="GO" id="GO:0005737">
    <property type="term" value="C:cytoplasm"/>
    <property type="evidence" value="ECO:0007669"/>
    <property type="project" value="UniProtKB-SubCell"/>
</dbReference>
<keyword evidence="4" id="KW-0132">Cell division</keyword>
<evidence type="ECO:0000256" key="1">
    <source>
        <dbReference type="ARBA" id="ARBA00004496"/>
    </source>
</evidence>
<evidence type="ECO:0000256" key="3">
    <source>
        <dbReference type="ARBA" id="ARBA00022490"/>
    </source>
</evidence>
<evidence type="ECO:0000313" key="8">
    <source>
        <dbReference type="EMBL" id="VAW01393.1"/>
    </source>
</evidence>
<dbReference type="InterPro" id="IPR019933">
    <property type="entry name" value="DivIVA_domain"/>
</dbReference>
<dbReference type="PANTHER" id="PTHR35794">
    <property type="entry name" value="CELL DIVISION PROTEIN DIVIVA"/>
    <property type="match status" value="1"/>
</dbReference>
<sequence>MELSSKDIVGQHFKSAMRGYSKPQVRSFLADVEHAMRALEEHLAIESARAAHAEEDLTEMRTRIDDLVEEVSTARRKIIEQAKRDATEIAERTGTGVDSSTITDAAECAAGIIARAEADVADRLAEIEQLCASARDEAERTLTAAQEDAATTRAEAARVLDESRRQARSTRAQAESERATIVEEISHLEQIASTANVGDIEDLEAANVILRSGTEITIDLREESVDPA</sequence>
<dbReference type="PANTHER" id="PTHR35794:SF2">
    <property type="entry name" value="CELL DIVISION PROTEIN DIVIVA"/>
    <property type="match status" value="1"/>
</dbReference>
<evidence type="ECO:0008006" key="9">
    <source>
        <dbReference type="Google" id="ProtNLM"/>
    </source>
</evidence>
<dbReference type="EMBL" id="UOEI01000301">
    <property type="protein sequence ID" value="VAW01393.1"/>
    <property type="molecule type" value="Genomic_DNA"/>
</dbReference>
<evidence type="ECO:0000256" key="7">
    <source>
        <dbReference type="SAM" id="Coils"/>
    </source>
</evidence>
<keyword evidence="3" id="KW-0963">Cytoplasm</keyword>
<evidence type="ECO:0000256" key="5">
    <source>
        <dbReference type="ARBA" id="ARBA00023054"/>
    </source>
</evidence>
<feature type="coiled-coil region" evidence="7">
    <location>
        <begin position="135"/>
        <end position="191"/>
    </location>
</feature>
<evidence type="ECO:0000256" key="6">
    <source>
        <dbReference type="ARBA" id="ARBA00023306"/>
    </source>
</evidence>